<keyword evidence="1" id="KW-1133">Transmembrane helix</keyword>
<protein>
    <recommendedName>
        <fullName evidence="4">Immunity protein 17 of polymorphic toxin system</fullName>
    </recommendedName>
</protein>
<evidence type="ECO:0000256" key="1">
    <source>
        <dbReference type="SAM" id="Phobius"/>
    </source>
</evidence>
<accession>A0ABV5FBB4</accession>
<organism evidence="2 3">
    <name type="scientific">Mariniflexile ostreae</name>
    <dbReference type="NCBI Taxonomy" id="1520892"/>
    <lineage>
        <taxon>Bacteria</taxon>
        <taxon>Pseudomonadati</taxon>
        <taxon>Bacteroidota</taxon>
        <taxon>Flavobacteriia</taxon>
        <taxon>Flavobacteriales</taxon>
        <taxon>Flavobacteriaceae</taxon>
        <taxon>Mariniflexile</taxon>
    </lineage>
</organism>
<dbReference type="RefSeq" id="WP_379860852.1">
    <property type="nucleotide sequence ID" value="NZ_JBHMFC010000026.1"/>
</dbReference>
<keyword evidence="1" id="KW-0812">Transmembrane</keyword>
<reference evidence="2 3" key="1">
    <citation type="submission" date="2024-09" db="EMBL/GenBank/DDBJ databases">
        <authorList>
            <person name="Sun Q."/>
            <person name="Mori K."/>
        </authorList>
    </citation>
    <scope>NUCLEOTIDE SEQUENCE [LARGE SCALE GENOMIC DNA]</scope>
    <source>
        <strain evidence="2 3">CECT 8622</strain>
    </source>
</reference>
<gene>
    <name evidence="2" type="ORF">ACFFU9_07850</name>
</gene>
<name>A0ABV5FBB4_9FLAO</name>
<keyword evidence="1" id="KW-0472">Membrane</keyword>
<evidence type="ECO:0000313" key="2">
    <source>
        <dbReference type="EMBL" id="MFB9056659.1"/>
    </source>
</evidence>
<evidence type="ECO:0000313" key="3">
    <source>
        <dbReference type="Proteomes" id="UP001589585"/>
    </source>
</evidence>
<proteinExistence type="predicted"/>
<feature type="transmembrane region" description="Helical" evidence="1">
    <location>
        <begin position="19"/>
        <end position="37"/>
    </location>
</feature>
<dbReference type="Proteomes" id="UP001589585">
    <property type="component" value="Unassembled WGS sequence"/>
</dbReference>
<comment type="caution">
    <text evidence="2">The sequence shown here is derived from an EMBL/GenBank/DDBJ whole genome shotgun (WGS) entry which is preliminary data.</text>
</comment>
<sequence>MELVNNVIEFLKDLDWTRILSFAVIGLLIFGALYQRNWDINNNAKTTLPNKKKVSRRLTHTFLAFLFCIISVIISMLFI</sequence>
<dbReference type="EMBL" id="JBHMFC010000026">
    <property type="protein sequence ID" value="MFB9056659.1"/>
    <property type="molecule type" value="Genomic_DNA"/>
</dbReference>
<evidence type="ECO:0008006" key="4">
    <source>
        <dbReference type="Google" id="ProtNLM"/>
    </source>
</evidence>
<keyword evidence="3" id="KW-1185">Reference proteome</keyword>
<feature type="transmembrane region" description="Helical" evidence="1">
    <location>
        <begin position="58"/>
        <end position="78"/>
    </location>
</feature>